<evidence type="ECO:0000256" key="4">
    <source>
        <dbReference type="ARBA" id="ARBA00022837"/>
    </source>
</evidence>
<dbReference type="InterPro" id="IPR000917">
    <property type="entry name" value="Sulfatase_N"/>
</dbReference>
<keyword evidence="5" id="KW-0732">Signal</keyword>
<keyword evidence="3" id="KW-0378">Hydrolase</keyword>
<dbReference type="PROSITE" id="PS00523">
    <property type="entry name" value="SULFATASE_1"/>
    <property type="match status" value="1"/>
</dbReference>
<dbReference type="Proteomes" id="UP001171916">
    <property type="component" value="Unassembled WGS sequence"/>
</dbReference>
<dbReference type="RefSeq" id="WP_289999282.1">
    <property type="nucleotide sequence ID" value="NZ_JAUEPH010000002.1"/>
</dbReference>
<protein>
    <submittedName>
        <fullName evidence="7">Arylsulfatase</fullName>
    </submittedName>
</protein>
<keyword evidence="8" id="KW-1185">Reference proteome</keyword>
<name>A0ABT7YB37_9BACT</name>
<keyword evidence="2" id="KW-0479">Metal-binding</keyword>
<dbReference type="PANTHER" id="PTHR42693:SF53">
    <property type="entry name" value="ENDO-4-O-SULFATASE"/>
    <property type="match status" value="1"/>
</dbReference>
<evidence type="ECO:0000313" key="7">
    <source>
        <dbReference type="EMBL" id="MDN3203723.1"/>
    </source>
</evidence>
<evidence type="ECO:0000313" key="8">
    <source>
        <dbReference type="Proteomes" id="UP001171916"/>
    </source>
</evidence>
<dbReference type="Gene3D" id="3.40.720.10">
    <property type="entry name" value="Alkaline Phosphatase, subunit A"/>
    <property type="match status" value="1"/>
</dbReference>
<organism evidence="7 8">
    <name type="scientific">Algoriphagus sediminis</name>
    <dbReference type="NCBI Taxonomy" id="3057113"/>
    <lineage>
        <taxon>Bacteria</taxon>
        <taxon>Pseudomonadati</taxon>
        <taxon>Bacteroidota</taxon>
        <taxon>Cytophagia</taxon>
        <taxon>Cytophagales</taxon>
        <taxon>Cyclobacteriaceae</taxon>
        <taxon>Algoriphagus</taxon>
    </lineage>
</organism>
<feature type="domain" description="Sulfatase N-terminal" evidence="6">
    <location>
        <begin position="27"/>
        <end position="353"/>
    </location>
</feature>
<comment type="caution">
    <text evidence="7">The sequence shown here is derived from an EMBL/GenBank/DDBJ whole genome shotgun (WGS) entry which is preliminary data.</text>
</comment>
<proteinExistence type="inferred from homology"/>
<dbReference type="InterPro" id="IPR050738">
    <property type="entry name" value="Sulfatase"/>
</dbReference>
<evidence type="ECO:0000256" key="1">
    <source>
        <dbReference type="ARBA" id="ARBA00008779"/>
    </source>
</evidence>
<dbReference type="InterPro" id="IPR024607">
    <property type="entry name" value="Sulfatase_CS"/>
</dbReference>
<gene>
    <name evidence="7" type="ORF">QVH07_06165</name>
</gene>
<sequence>MKNSSLILPLLAFSLGIQNSFAQAEKPNILLIITDDQGYGDFGFTGNSQIETPTLDSLAAVSAQFMDYYVSPVCAPTRASLMTGRYSLRTGVRDTYNGGAIMSADEITIAEMLKKEDYRTGIFGKWHLGDNYPSRPKDQGFDESVIHLSGGMGQVGDFTTYFQGDRSYFDPVLWKNGRQEKYFGYCSDIFTDEAIKFAAQTDEKPFFLYLSFNAPHTPLQVPDKYLEPYKDVDPQLLLEANNPHGLELTEKNKEDARRVYAMISNIDENLNRLFSSLRESGKLENTLIIFMTDNGPQQRRYVAGMRGRKGSVFRGGVRVPLLISHPVLVQGNRKIDQTAAHIDIFPTLADILDLKTPTDRKLDGMSLLPYLRNENESKKDRVLFFYWTRKYPTLYQNIALQRGTYRLIADQDFDGDNSDFSFFDYHSNPSELENLSFKNLQIIEDLKSRLDETYRELIHSENILTPPYIHVGTIFENPSYLNRNDAGGDRGIWAQEDIFGKWDVKTEKGLYNVEFKFIKPVPAGGLVIMEFGPYVFRKSVKEETDVVILENVALHDYHGDLIPFYQCDGSRIFPFWVRMDRIDMPRPIR</sequence>
<dbReference type="EMBL" id="JAUEPH010000002">
    <property type="protein sequence ID" value="MDN3203723.1"/>
    <property type="molecule type" value="Genomic_DNA"/>
</dbReference>
<dbReference type="Pfam" id="PF00884">
    <property type="entry name" value="Sulfatase"/>
    <property type="match status" value="1"/>
</dbReference>
<dbReference type="CDD" id="cd16146">
    <property type="entry name" value="ARS_like"/>
    <property type="match status" value="1"/>
</dbReference>
<evidence type="ECO:0000256" key="3">
    <source>
        <dbReference type="ARBA" id="ARBA00022801"/>
    </source>
</evidence>
<comment type="similarity">
    <text evidence="1">Belongs to the sulfatase family.</text>
</comment>
<dbReference type="PANTHER" id="PTHR42693">
    <property type="entry name" value="ARYLSULFATASE FAMILY MEMBER"/>
    <property type="match status" value="1"/>
</dbReference>
<feature type="chain" id="PRO_5047374064" evidence="5">
    <location>
        <begin position="25"/>
        <end position="589"/>
    </location>
</feature>
<accession>A0ABT7YB37</accession>
<reference evidence="7" key="1">
    <citation type="submission" date="2023-06" db="EMBL/GenBank/DDBJ databases">
        <title>Robiginitalea aurantiacus sp. nov. and Algoriphagus sediminis sp. nov., isolated from coastal sediment.</title>
        <authorList>
            <person name="Zhou Z.Y."/>
            <person name="An J."/>
            <person name="Jia Y.W."/>
            <person name="Du Z.J."/>
        </authorList>
    </citation>
    <scope>NUCLEOTIDE SEQUENCE</scope>
    <source>
        <strain evidence="7">C2-7</strain>
    </source>
</reference>
<keyword evidence="4" id="KW-0106">Calcium</keyword>
<evidence type="ECO:0000256" key="5">
    <source>
        <dbReference type="SAM" id="SignalP"/>
    </source>
</evidence>
<feature type="signal peptide" evidence="5">
    <location>
        <begin position="1"/>
        <end position="24"/>
    </location>
</feature>
<dbReference type="SUPFAM" id="SSF53649">
    <property type="entry name" value="Alkaline phosphatase-like"/>
    <property type="match status" value="1"/>
</dbReference>
<dbReference type="InterPro" id="IPR017850">
    <property type="entry name" value="Alkaline_phosphatase_core_sf"/>
</dbReference>
<evidence type="ECO:0000256" key="2">
    <source>
        <dbReference type="ARBA" id="ARBA00022723"/>
    </source>
</evidence>
<evidence type="ECO:0000259" key="6">
    <source>
        <dbReference type="Pfam" id="PF00884"/>
    </source>
</evidence>